<evidence type="ECO:0000256" key="2">
    <source>
        <dbReference type="ARBA" id="ARBA00022741"/>
    </source>
</evidence>
<evidence type="ECO:0000313" key="7">
    <source>
        <dbReference type="EMBL" id="CAI2381137.1"/>
    </source>
</evidence>
<dbReference type="GO" id="GO:0005525">
    <property type="term" value="F:GTP binding"/>
    <property type="evidence" value="ECO:0007669"/>
    <property type="project" value="UniProtKB-KW"/>
</dbReference>
<organism evidence="7 8">
    <name type="scientific">Euplotes crassus</name>
    <dbReference type="NCBI Taxonomy" id="5936"/>
    <lineage>
        <taxon>Eukaryota</taxon>
        <taxon>Sar</taxon>
        <taxon>Alveolata</taxon>
        <taxon>Ciliophora</taxon>
        <taxon>Intramacronucleata</taxon>
        <taxon>Spirotrichea</taxon>
        <taxon>Hypotrichia</taxon>
        <taxon>Euplotida</taxon>
        <taxon>Euplotidae</taxon>
        <taxon>Moneuplotes</taxon>
    </lineage>
</organism>
<dbReference type="Gene3D" id="3.40.50.300">
    <property type="entry name" value="P-loop containing nucleotide triphosphate hydrolases"/>
    <property type="match status" value="1"/>
</dbReference>
<keyword evidence="3 4" id="KW-0342">GTP-binding</keyword>
<keyword evidence="5" id="KW-0479">Metal-binding</keyword>
<dbReference type="PROSITE" id="PS51417">
    <property type="entry name" value="ARF"/>
    <property type="match status" value="1"/>
</dbReference>
<dbReference type="Pfam" id="PF00025">
    <property type="entry name" value="Arf"/>
    <property type="match status" value="1"/>
</dbReference>
<dbReference type="GO" id="GO:0003924">
    <property type="term" value="F:GTPase activity"/>
    <property type="evidence" value="ECO:0007669"/>
    <property type="project" value="InterPro"/>
</dbReference>
<feature type="binding site" evidence="4">
    <location>
        <position position="69"/>
    </location>
    <ligand>
        <name>GTP</name>
        <dbReference type="ChEBI" id="CHEBI:37565"/>
    </ligand>
</feature>
<feature type="binding site" evidence="4">
    <location>
        <begin position="123"/>
        <end position="126"/>
    </location>
    <ligand>
        <name>GTP</name>
        <dbReference type="ChEBI" id="CHEBI:37565"/>
    </ligand>
</feature>
<evidence type="ECO:0000256" key="1">
    <source>
        <dbReference type="ARBA" id="ARBA00010290"/>
    </source>
</evidence>
<feature type="binding site" evidence="4">
    <location>
        <begin position="23"/>
        <end position="30"/>
    </location>
    <ligand>
        <name>GTP</name>
        <dbReference type="ChEBI" id="CHEBI:37565"/>
    </ligand>
</feature>
<keyword evidence="5" id="KW-0460">Magnesium</keyword>
<dbReference type="FunFam" id="3.40.50.300:FF:001166">
    <property type="entry name" value="ADP-ribosylation factor D"/>
    <property type="match status" value="1"/>
</dbReference>
<accession>A0AAD1Y0B3</accession>
<dbReference type="InterPro" id="IPR006689">
    <property type="entry name" value="Small_GTPase_ARF/SAR"/>
</dbReference>
<evidence type="ECO:0000313" key="8">
    <source>
        <dbReference type="Proteomes" id="UP001295684"/>
    </source>
</evidence>
<keyword evidence="2 4" id="KW-0547">Nucleotide-binding</keyword>
<dbReference type="InterPro" id="IPR005225">
    <property type="entry name" value="Small_GTP-bd"/>
</dbReference>
<evidence type="ECO:0000256" key="5">
    <source>
        <dbReference type="PIRSR" id="PIRSR606689-2"/>
    </source>
</evidence>
<dbReference type="SMART" id="SM00177">
    <property type="entry name" value="ARF"/>
    <property type="match status" value="1"/>
</dbReference>
<dbReference type="SUPFAM" id="SSF52540">
    <property type="entry name" value="P-loop containing nucleoside triphosphate hydrolases"/>
    <property type="match status" value="1"/>
</dbReference>
<comment type="similarity">
    <text evidence="1 6">Belongs to the small GTPase superfamily. Arf family.</text>
</comment>
<dbReference type="SMART" id="SM00178">
    <property type="entry name" value="SAR"/>
    <property type="match status" value="1"/>
</dbReference>
<dbReference type="CDD" id="cd00878">
    <property type="entry name" value="Arf_Arl"/>
    <property type="match status" value="1"/>
</dbReference>
<dbReference type="PRINTS" id="PR00328">
    <property type="entry name" value="SAR1GTPBP"/>
</dbReference>
<sequence>MGCNISLSKGSDSDTAKIVLLLGLDNSGKTTLLYRIKNDEFSDSVPTIGLNIEEVEKENFRMTLWDVSGKSKKLWKHYYDRVDGIIFVVDSTDTDRISEVKRELESIILEETLQTVPIMILCNKTDISNGLKCLKTENDNFDIAPCSAKTGIGVWEGIEKLQKLFPS</sequence>
<keyword evidence="8" id="KW-1185">Reference proteome</keyword>
<dbReference type="AlphaFoldDB" id="A0AAD1Y0B3"/>
<proteinExistence type="inferred from homology"/>
<dbReference type="EMBL" id="CAMPGE010023168">
    <property type="protein sequence ID" value="CAI2381137.1"/>
    <property type="molecule type" value="Genomic_DNA"/>
</dbReference>
<dbReference type="InterPro" id="IPR024156">
    <property type="entry name" value="Small_GTPase_ARF"/>
</dbReference>
<evidence type="ECO:0000256" key="3">
    <source>
        <dbReference type="ARBA" id="ARBA00023134"/>
    </source>
</evidence>
<evidence type="ECO:0000256" key="6">
    <source>
        <dbReference type="RuleBase" id="RU003925"/>
    </source>
</evidence>
<dbReference type="SMART" id="SM00175">
    <property type="entry name" value="RAB"/>
    <property type="match status" value="1"/>
</dbReference>
<evidence type="ECO:0008006" key="9">
    <source>
        <dbReference type="Google" id="ProtNLM"/>
    </source>
</evidence>
<feature type="binding site" evidence="5">
    <location>
        <position position="47"/>
    </location>
    <ligand>
        <name>Mg(2+)</name>
        <dbReference type="ChEBI" id="CHEBI:18420"/>
    </ligand>
</feature>
<dbReference type="GO" id="GO:0046872">
    <property type="term" value="F:metal ion binding"/>
    <property type="evidence" value="ECO:0007669"/>
    <property type="project" value="UniProtKB-KW"/>
</dbReference>
<reference evidence="7" key="1">
    <citation type="submission" date="2023-07" db="EMBL/GenBank/DDBJ databases">
        <authorList>
            <consortium name="AG Swart"/>
            <person name="Singh M."/>
            <person name="Singh A."/>
            <person name="Seah K."/>
            <person name="Emmerich C."/>
        </authorList>
    </citation>
    <scope>NUCLEOTIDE SEQUENCE</scope>
    <source>
        <strain evidence="7">DP1</strain>
    </source>
</reference>
<gene>
    <name evidence="7" type="ORF">ECRASSUSDP1_LOCUS22583</name>
</gene>
<feature type="binding site" evidence="5">
    <location>
        <position position="30"/>
    </location>
    <ligand>
        <name>Mg(2+)</name>
        <dbReference type="ChEBI" id="CHEBI:18420"/>
    </ligand>
</feature>
<comment type="caution">
    <text evidence="7">The sequence shown here is derived from an EMBL/GenBank/DDBJ whole genome shotgun (WGS) entry which is preliminary data.</text>
</comment>
<dbReference type="InterPro" id="IPR027417">
    <property type="entry name" value="P-loop_NTPase"/>
</dbReference>
<protein>
    <recommendedName>
        <fullName evidence="9">ADP-ribosylation factor</fullName>
    </recommendedName>
</protein>
<evidence type="ECO:0000256" key="4">
    <source>
        <dbReference type="PIRSR" id="PIRSR606689-1"/>
    </source>
</evidence>
<dbReference type="PANTHER" id="PTHR11711">
    <property type="entry name" value="ADP RIBOSYLATION FACTOR-RELATED"/>
    <property type="match status" value="1"/>
</dbReference>
<dbReference type="NCBIfam" id="TIGR00231">
    <property type="entry name" value="small_GTP"/>
    <property type="match status" value="1"/>
</dbReference>
<name>A0AAD1Y0B3_EUPCR</name>
<dbReference type="Proteomes" id="UP001295684">
    <property type="component" value="Unassembled WGS sequence"/>
</dbReference>